<evidence type="ECO:0000256" key="1">
    <source>
        <dbReference type="ARBA" id="ARBA00005094"/>
    </source>
</evidence>
<feature type="binding site" evidence="9">
    <location>
        <position position="38"/>
    </location>
    <ligand>
        <name>NADPH</name>
        <dbReference type="ChEBI" id="CHEBI:57783"/>
    </ligand>
</feature>
<dbReference type="SUPFAM" id="SSF55347">
    <property type="entry name" value="Glyceraldehyde-3-phosphate dehydrogenase-like, C-terminal domain"/>
    <property type="match status" value="1"/>
</dbReference>
<organism evidence="13 14">
    <name type="scientific">Desulfobulbus oralis</name>
    <dbReference type="NCBI Taxonomy" id="1986146"/>
    <lineage>
        <taxon>Bacteria</taxon>
        <taxon>Pseudomonadati</taxon>
        <taxon>Thermodesulfobacteriota</taxon>
        <taxon>Desulfobulbia</taxon>
        <taxon>Desulfobulbales</taxon>
        <taxon>Desulfobulbaceae</taxon>
        <taxon>Desulfobulbus</taxon>
    </lineage>
</organism>
<dbReference type="GO" id="GO:0051484">
    <property type="term" value="P:isopentenyl diphosphate biosynthetic process, methylerythritol 4-phosphate pathway involved in terpenoid biosynthetic process"/>
    <property type="evidence" value="ECO:0007669"/>
    <property type="project" value="UniProtKB-ARBA"/>
</dbReference>
<comment type="similarity">
    <text evidence="2 9">Belongs to the DXR family.</text>
</comment>
<feature type="binding site" evidence="9">
    <location>
        <position position="125"/>
    </location>
    <ligand>
        <name>NADPH</name>
        <dbReference type="ChEBI" id="CHEBI:57783"/>
    </ligand>
</feature>
<keyword evidence="5 9" id="KW-0560">Oxidoreductase</keyword>
<feature type="binding site" evidence="9">
    <location>
        <position position="11"/>
    </location>
    <ligand>
        <name>NADPH</name>
        <dbReference type="ChEBI" id="CHEBI:57783"/>
    </ligand>
</feature>
<feature type="domain" description="DXP reductoisomerase C-terminal" evidence="12">
    <location>
        <begin position="260"/>
        <end position="377"/>
    </location>
</feature>
<protein>
    <recommendedName>
        <fullName evidence="9">1-deoxy-D-xylulose 5-phosphate reductoisomerase</fullName>
        <shortName evidence="9">DXP reductoisomerase</shortName>
        <ecNumber evidence="9">1.1.1.267</ecNumber>
    </recommendedName>
    <alternativeName>
        <fullName evidence="9">1-deoxyxylulose-5-phosphate reductoisomerase</fullName>
    </alternativeName>
    <alternativeName>
        <fullName evidence="9">2-C-methyl-D-erythritol 4-phosphate synthase</fullName>
    </alternativeName>
</protein>
<name>A0A2L1GQA3_9BACT</name>
<dbReference type="UniPathway" id="UPA00056">
    <property type="reaction ID" value="UER00092"/>
</dbReference>
<dbReference type="EMBL" id="CP021255">
    <property type="protein sequence ID" value="AVD71860.1"/>
    <property type="molecule type" value="Genomic_DNA"/>
</dbReference>
<dbReference type="SUPFAM" id="SSF51735">
    <property type="entry name" value="NAD(P)-binding Rossmann-fold domains"/>
    <property type="match status" value="1"/>
</dbReference>
<feature type="domain" description="1-deoxy-D-xylulose 5-phosphate reductoisomerase N-terminal" evidence="10">
    <location>
        <begin position="4"/>
        <end position="131"/>
    </location>
</feature>
<feature type="binding site" evidence="9">
    <location>
        <position position="198"/>
    </location>
    <ligand>
        <name>1-deoxy-D-xylulose 5-phosphate</name>
        <dbReference type="ChEBI" id="CHEBI:57792"/>
    </ligand>
</feature>
<evidence type="ECO:0000256" key="6">
    <source>
        <dbReference type="ARBA" id="ARBA00023211"/>
    </source>
</evidence>
<comment type="pathway">
    <text evidence="1 9">Isoprenoid biosynthesis; isopentenyl diphosphate biosynthesis via DXP pathway; isopentenyl diphosphate from 1-deoxy-D-xylulose 5-phosphate: step 1/6.</text>
</comment>
<dbReference type="InterPro" id="IPR036169">
    <property type="entry name" value="DXPR_C_sf"/>
</dbReference>
<dbReference type="PIRSF" id="PIRSF006205">
    <property type="entry name" value="Dxp_reductismrs"/>
    <property type="match status" value="1"/>
</dbReference>
<dbReference type="GO" id="GO:0030145">
    <property type="term" value="F:manganese ion binding"/>
    <property type="evidence" value="ECO:0007669"/>
    <property type="project" value="TreeGrafter"/>
</dbReference>
<dbReference type="InterPro" id="IPR013512">
    <property type="entry name" value="DXP_reductoisomerase_N"/>
</dbReference>
<evidence type="ECO:0000313" key="14">
    <source>
        <dbReference type="Proteomes" id="UP000239867"/>
    </source>
</evidence>
<dbReference type="Pfam" id="PF08436">
    <property type="entry name" value="DXP_redisom_C"/>
    <property type="match status" value="1"/>
</dbReference>
<dbReference type="KEGG" id="deo:CAY53_10585"/>
<keyword evidence="4 9" id="KW-0521">NADP</keyword>
<dbReference type="Gene3D" id="1.10.1740.10">
    <property type="match status" value="1"/>
</dbReference>
<feature type="binding site" evidence="9">
    <location>
        <position position="151"/>
    </location>
    <ligand>
        <name>Mn(2+)</name>
        <dbReference type="ChEBI" id="CHEBI:29035"/>
    </ligand>
</feature>
<reference evidence="13 14" key="1">
    <citation type="journal article" date="2018" name="MBio">
        <title>Insights into the evolution of host association through the isolation and characterization of a novel human periodontal pathobiont, Desulfobulbus oralis.</title>
        <authorList>
            <person name="Cross K.L."/>
            <person name="Chirania P."/>
            <person name="Xiong W."/>
            <person name="Beall C.J."/>
            <person name="Elkins J.G."/>
            <person name="Giannone R.J."/>
            <person name="Griffen A.L."/>
            <person name="Guss A.M."/>
            <person name="Hettich R.L."/>
            <person name="Joshi S.S."/>
            <person name="Mokrzan E.M."/>
            <person name="Martin R.K."/>
            <person name="Zhulin I.B."/>
            <person name="Leys E.J."/>
            <person name="Podar M."/>
        </authorList>
    </citation>
    <scope>NUCLEOTIDE SEQUENCE [LARGE SCALE GENOMIC DNA]</scope>
    <source>
        <strain evidence="13 14">ORNL</strain>
    </source>
</reference>
<keyword evidence="9" id="KW-0460">Magnesium</keyword>
<dbReference type="NCBIfam" id="TIGR00243">
    <property type="entry name" value="Dxr"/>
    <property type="match status" value="1"/>
</dbReference>
<dbReference type="InterPro" id="IPR013644">
    <property type="entry name" value="DXP_reductoisomerase_C"/>
</dbReference>
<comment type="cofactor">
    <cofactor evidence="9">
        <name>Mg(2+)</name>
        <dbReference type="ChEBI" id="CHEBI:18420"/>
    </cofactor>
    <cofactor evidence="9">
        <name>Mn(2+)</name>
        <dbReference type="ChEBI" id="CHEBI:29035"/>
    </cofactor>
</comment>
<feature type="binding site" evidence="9">
    <location>
        <position position="150"/>
    </location>
    <ligand>
        <name>1-deoxy-D-xylulose 5-phosphate</name>
        <dbReference type="ChEBI" id="CHEBI:57792"/>
    </ligand>
</feature>
<feature type="binding site" evidence="9">
    <location>
        <position position="123"/>
    </location>
    <ligand>
        <name>NADPH</name>
        <dbReference type="ChEBI" id="CHEBI:57783"/>
    </ligand>
</feature>
<gene>
    <name evidence="9" type="primary">dxr</name>
    <name evidence="13" type="ORF">CAY53_10585</name>
</gene>
<dbReference type="GO" id="GO:0016853">
    <property type="term" value="F:isomerase activity"/>
    <property type="evidence" value="ECO:0007669"/>
    <property type="project" value="UniProtKB-KW"/>
</dbReference>
<feature type="binding site" evidence="9">
    <location>
        <position position="204"/>
    </location>
    <ligand>
        <name>NADPH</name>
        <dbReference type="ChEBI" id="CHEBI:57783"/>
    </ligand>
</feature>
<keyword evidence="13" id="KW-0413">Isomerase</keyword>
<dbReference type="RefSeq" id="WP_104937089.1">
    <property type="nucleotide sequence ID" value="NZ_CP021255.1"/>
</dbReference>
<evidence type="ECO:0000259" key="12">
    <source>
        <dbReference type="Pfam" id="PF13288"/>
    </source>
</evidence>
<accession>A0A2L1GQA3</accession>
<evidence type="ECO:0000256" key="3">
    <source>
        <dbReference type="ARBA" id="ARBA00022723"/>
    </source>
</evidence>
<evidence type="ECO:0000259" key="11">
    <source>
        <dbReference type="Pfam" id="PF08436"/>
    </source>
</evidence>
<evidence type="ECO:0000256" key="9">
    <source>
        <dbReference type="HAMAP-Rule" id="MF_00183"/>
    </source>
</evidence>
<dbReference type="InterPro" id="IPR036291">
    <property type="entry name" value="NAD(P)-bd_dom_sf"/>
</dbReference>
<comment type="function">
    <text evidence="9">Catalyzes the NADPH-dependent rearrangement and reduction of 1-deoxy-D-xylulose-5-phosphate (DXP) to 2-C-methyl-D-erythritol 4-phosphate (MEP).</text>
</comment>
<dbReference type="InterPro" id="IPR026877">
    <property type="entry name" value="DXPR_C"/>
</dbReference>
<dbReference type="AlphaFoldDB" id="A0A2L1GQA3"/>
<dbReference type="GO" id="GO:0070402">
    <property type="term" value="F:NADPH binding"/>
    <property type="evidence" value="ECO:0007669"/>
    <property type="project" value="InterPro"/>
</dbReference>
<feature type="domain" description="1-deoxy-D-xylulose 5-phosphate reductoisomerase C-terminal" evidence="11">
    <location>
        <begin position="145"/>
        <end position="228"/>
    </location>
</feature>
<dbReference type="Pfam" id="PF13288">
    <property type="entry name" value="DXPR_C"/>
    <property type="match status" value="1"/>
</dbReference>
<dbReference type="FunFam" id="3.40.50.720:FF:000045">
    <property type="entry name" value="1-deoxy-D-xylulose 5-phosphate reductoisomerase"/>
    <property type="match status" value="1"/>
</dbReference>
<evidence type="ECO:0000259" key="10">
    <source>
        <dbReference type="Pfam" id="PF02670"/>
    </source>
</evidence>
<evidence type="ECO:0000256" key="7">
    <source>
        <dbReference type="ARBA" id="ARBA00023229"/>
    </source>
</evidence>
<dbReference type="OrthoDB" id="9806546at2"/>
<feature type="binding site" evidence="9">
    <location>
        <position position="149"/>
    </location>
    <ligand>
        <name>Mn(2+)</name>
        <dbReference type="ChEBI" id="CHEBI:29035"/>
    </ligand>
</feature>
<dbReference type="PANTHER" id="PTHR30525:SF0">
    <property type="entry name" value="1-DEOXY-D-XYLULOSE 5-PHOSPHATE REDUCTOISOMERASE, CHLOROPLASTIC"/>
    <property type="match status" value="1"/>
</dbReference>
<keyword evidence="7 9" id="KW-0414">Isoprene biosynthesis</keyword>
<dbReference type="NCBIfam" id="NF009114">
    <property type="entry name" value="PRK12464.1"/>
    <property type="match status" value="1"/>
</dbReference>
<feature type="binding site" evidence="9">
    <location>
        <position position="216"/>
    </location>
    <ligand>
        <name>1-deoxy-D-xylulose 5-phosphate</name>
        <dbReference type="ChEBI" id="CHEBI:57792"/>
    </ligand>
</feature>
<evidence type="ECO:0000256" key="8">
    <source>
        <dbReference type="ARBA" id="ARBA00048543"/>
    </source>
</evidence>
<keyword evidence="14" id="KW-1185">Reference proteome</keyword>
<feature type="binding site" evidence="9">
    <location>
        <position position="124"/>
    </location>
    <ligand>
        <name>1-deoxy-D-xylulose 5-phosphate</name>
        <dbReference type="ChEBI" id="CHEBI:57792"/>
    </ligand>
</feature>
<feature type="binding site" evidence="9">
    <location>
        <position position="151"/>
    </location>
    <ligand>
        <name>1-deoxy-D-xylulose 5-phosphate</name>
        <dbReference type="ChEBI" id="CHEBI:57792"/>
    </ligand>
</feature>
<evidence type="ECO:0000256" key="2">
    <source>
        <dbReference type="ARBA" id="ARBA00006825"/>
    </source>
</evidence>
<comment type="catalytic activity">
    <reaction evidence="8">
        <text>2-C-methyl-D-erythritol 4-phosphate + NADP(+) = 1-deoxy-D-xylulose 5-phosphate + NADPH + H(+)</text>
        <dbReference type="Rhea" id="RHEA:13717"/>
        <dbReference type="ChEBI" id="CHEBI:15378"/>
        <dbReference type="ChEBI" id="CHEBI:57783"/>
        <dbReference type="ChEBI" id="CHEBI:57792"/>
        <dbReference type="ChEBI" id="CHEBI:58262"/>
        <dbReference type="ChEBI" id="CHEBI:58349"/>
        <dbReference type="EC" id="1.1.1.267"/>
    </reaction>
    <physiologicalReaction direction="right-to-left" evidence="8">
        <dbReference type="Rhea" id="RHEA:13719"/>
    </physiologicalReaction>
</comment>
<dbReference type="Gene3D" id="3.40.50.720">
    <property type="entry name" value="NAD(P)-binding Rossmann-like Domain"/>
    <property type="match status" value="1"/>
</dbReference>
<dbReference type="HAMAP" id="MF_00183">
    <property type="entry name" value="DXP_reductoisom"/>
    <property type="match status" value="1"/>
</dbReference>
<dbReference type="GO" id="GO:0030604">
    <property type="term" value="F:1-deoxy-D-xylulose-5-phosphate reductoisomerase activity"/>
    <property type="evidence" value="ECO:0007669"/>
    <property type="project" value="UniProtKB-UniRule"/>
</dbReference>
<feature type="binding site" evidence="9">
    <location>
        <position position="220"/>
    </location>
    <ligand>
        <name>Mn(2+)</name>
        <dbReference type="ChEBI" id="CHEBI:29035"/>
    </ligand>
</feature>
<sequence length="388" mass="41524">MKTLALLGSTGSIGRNVCAVVRQFPERFCLRALAAGRNVELLARQVREFRPELVSVADEAQVESLAALLPPACRVRIVWGEDGLCEVAAFAGAQMTVNAVVGAAGLKPTLAAIQAGRELGLANKETLVMAGSLVMTAAARAGVRLLPIDSEHSAIFQALSAGRRQDLRRLLLTASGGPFRTTSMADLERVTPEAALAHPRWSMGKKISVDSATLMNKGLEVIEARWLFDVPPEKIEVLVHPQSIVHSLVEYQDGAVLAQLGIPDMRLPIACALSWPERLPLEMPRLDLTAARSLDFFAPDPIRFPALALAYAALRAGGASPTVLNAANEVAVAAFLAGKLCFSRIVTLVKKTLEGWRERPGELNLGAILTADAWARQEAARLLPVLSS</sequence>
<dbReference type="InterPro" id="IPR003821">
    <property type="entry name" value="DXP_reductoisomerase"/>
</dbReference>
<dbReference type="EC" id="1.1.1.267" evidence="9"/>
<dbReference type="Pfam" id="PF02670">
    <property type="entry name" value="DXP_reductoisom"/>
    <property type="match status" value="1"/>
</dbReference>
<feature type="binding site" evidence="9">
    <location>
        <position position="220"/>
    </location>
    <ligand>
        <name>1-deoxy-D-xylulose 5-phosphate</name>
        <dbReference type="ChEBI" id="CHEBI:57792"/>
    </ligand>
</feature>
<evidence type="ECO:0000256" key="5">
    <source>
        <dbReference type="ARBA" id="ARBA00023002"/>
    </source>
</evidence>
<evidence type="ECO:0000313" key="13">
    <source>
        <dbReference type="EMBL" id="AVD71860.1"/>
    </source>
</evidence>
<dbReference type="SUPFAM" id="SSF69055">
    <property type="entry name" value="1-deoxy-D-xylulose-5-phosphate reductoisomerase, C-terminal domain"/>
    <property type="match status" value="1"/>
</dbReference>
<feature type="binding site" evidence="9">
    <location>
        <position position="37"/>
    </location>
    <ligand>
        <name>NADPH</name>
        <dbReference type="ChEBI" id="CHEBI:57783"/>
    </ligand>
</feature>
<feature type="binding site" evidence="9">
    <location>
        <position position="36"/>
    </location>
    <ligand>
        <name>NADPH</name>
        <dbReference type="ChEBI" id="CHEBI:57783"/>
    </ligand>
</feature>
<dbReference type="Proteomes" id="UP000239867">
    <property type="component" value="Chromosome"/>
</dbReference>
<feature type="binding site" evidence="9">
    <location>
        <position position="13"/>
    </location>
    <ligand>
        <name>NADPH</name>
        <dbReference type="ChEBI" id="CHEBI:57783"/>
    </ligand>
</feature>
<feature type="binding site" evidence="9">
    <location>
        <position position="217"/>
    </location>
    <ligand>
        <name>1-deoxy-D-xylulose 5-phosphate</name>
        <dbReference type="ChEBI" id="CHEBI:57792"/>
    </ligand>
</feature>
<feature type="binding site" evidence="9">
    <location>
        <position position="175"/>
    </location>
    <ligand>
        <name>1-deoxy-D-xylulose 5-phosphate</name>
        <dbReference type="ChEBI" id="CHEBI:57792"/>
    </ligand>
</feature>
<feature type="binding site" evidence="9">
    <location>
        <position position="12"/>
    </location>
    <ligand>
        <name>NADPH</name>
        <dbReference type="ChEBI" id="CHEBI:57783"/>
    </ligand>
</feature>
<proteinExistence type="inferred from homology"/>
<keyword evidence="6 9" id="KW-0464">Manganese</keyword>
<dbReference type="PANTHER" id="PTHR30525">
    <property type="entry name" value="1-DEOXY-D-XYLULOSE 5-PHOSPHATE REDUCTOISOMERASE"/>
    <property type="match status" value="1"/>
</dbReference>
<feature type="binding site" evidence="9">
    <location>
        <position position="10"/>
    </location>
    <ligand>
        <name>NADPH</name>
        <dbReference type="ChEBI" id="CHEBI:57783"/>
    </ligand>
</feature>
<keyword evidence="3 9" id="KW-0479">Metal-binding</keyword>
<evidence type="ECO:0000256" key="4">
    <source>
        <dbReference type="ARBA" id="ARBA00022857"/>
    </source>
</evidence>
<feature type="binding site" evidence="9">
    <location>
        <position position="211"/>
    </location>
    <ligand>
        <name>1-deoxy-D-xylulose 5-phosphate</name>
        <dbReference type="ChEBI" id="CHEBI:57792"/>
    </ligand>
</feature>